<evidence type="ECO:0000259" key="3">
    <source>
        <dbReference type="PROSITE" id="PS50075"/>
    </source>
</evidence>
<name>A0A2T0MXF2_9ACTN</name>
<dbReference type="PROSITE" id="PS00012">
    <property type="entry name" value="PHOSPHOPANTETHEINE"/>
    <property type="match status" value="1"/>
</dbReference>
<gene>
    <name evidence="4" type="ORF">B0I32_110224</name>
</gene>
<dbReference type="RefSeq" id="WP_106243245.1">
    <property type="nucleotide sequence ID" value="NZ_JBFAIB010000001.1"/>
</dbReference>
<comment type="caution">
    <text evidence="4">The sequence shown here is derived from an EMBL/GenBank/DDBJ whole genome shotgun (WGS) entry which is preliminary data.</text>
</comment>
<evidence type="ECO:0000256" key="2">
    <source>
        <dbReference type="ARBA" id="ARBA00022553"/>
    </source>
</evidence>
<proteinExistence type="predicted"/>
<dbReference type="SMART" id="SM00823">
    <property type="entry name" value="PKS_PP"/>
    <property type="match status" value="1"/>
</dbReference>
<feature type="domain" description="Carrier" evidence="3">
    <location>
        <begin position="3"/>
        <end position="81"/>
    </location>
</feature>
<dbReference type="PROSITE" id="PS50075">
    <property type="entry name" value="CARRIER"/>
    <property type="match status" value="1"/>
</dbReference>
<dbReference type="SUPFAM" id="SSF47336">
    <property type="entry name" value="ACP-like"/>
    <property type="match status" value="1"/>
</dbReference>
<keyword evidence="2" id="KW-0597">Phosphoprotein</keyword>
<dbReference type="OrthoDB" id="3537906at2"/>
<evidence type="ECO:0000313" key="5">
    <source>
        <dbReference type="Proteomes" id="UP000238312"/>
    </source>
</evidence>
<dbReference type="Pfam" id="PF00550">
    <property type="entry name" value="PP-binding"/>
    <property type="match status" value="1"/>
</dbReference>
<protein>
    <submittedName>
        <fullName evidence="4">Act minimal PKS acyl carrier protein</fullName>
    </submittedName>
</protein>
<keyword evidence="5" id="KW-1185">Reference proteome</keyword>
<evidence type="ECO:0000313" key="4">
    <source>
        <dbReference type="EMBL" id="PRX63772.1"/>
    </source>
</evidence>
<dbReference type="EMBL" id="PVNG01000010">
    <property type="protein sequence ID" value="PRX63772.1"/>
    <property type="molecule type" value="Genomic_DNA"/>
</dbReference>
<dbReference type="InterPro" id="IPR009081">
    <property type="entry name" value="PP-bd_ACP"/>
</dbReference>
<dbReference type="GO" id="GO:0031177">
    <property type="term" value="F:phosphopantetheine binding"/>
    <property type="evidence" value="ECO:0007669"/>
    <property type="project" value="InterPro"/>
</dbReference>
<reference evidence="4 5" key="1">
    <citation type="submission" date="2018-03" db="EMBL/GenBank/DDBJ databases">
        <title>Genomic Encyclopedia of Type Strains, Phase III (KMG-III): the genomes of soil and plant-associated and newly described type strains.</title>
        <authorList>
            <person name="Whitman W."/>
        </authorList>
    </citation>
    <scope>NUCLEOTIDE SEQUENCE [LARGE SCALE GENOMIC DNA]</scope>
    <source>
        <strain evidence="4 5">CGMCC 4.7104</strain>
    </source>
</reference>
<keyword evidence="1" id="KW-0596">Phosphopantetheine</keyword>
<organism evidence="4 5">
    <name type="scientific">Nonomuraea fuscirosea</name>
    <dbReference type="NCBI Taxonomy" id="1291556"/>
    <lineage>
        <taxon>Bacteria</taxon>
        <taxon>Bacillati</taxon>
        <taxon>Actinomycetota</taxon>
        <taxon>Actinomycetes</taxon>
        <taxon>Streptosporangiales</taxon>
        <taxon>Streptosporangiaceae</taxon>
        <taxon>Nonomuraea</taxon>
    </lineage>
</organism>
<dbReference type="InterPro" id="IPR036736">
    <property type="entry name" value="ACP-like_sf"/>
</dbReference>
<accession>A0A2T0MXF2</accession>
<dbReference type="InterPro" id="IPR020806">
    <property type="entry name" value="PKS_PP-bd"/>
</dbReference>
<dbReference type="AlphaFoldDB" id="A0A2T0MXF2"/>
<dbReference type="Proteomes" id="UP000238312">
    <property type="component" value="Unassembled WGS sequence"/>
</dbReference>
<dbReference type="Gene3D" id="1.10.1200.10">
    <property type="entry name" value="ACP-like"/>
    <property type="match status" value="1"/>
</dbReference>
<evidence type="ECO:0000256" key="1">
    <source>
        <dbReference type="ARBA" id="ARBA00022450"/>
    </source>
</evidence>
<dbReference type="InterPro" id="IPR006162">
    <property type="entry name" value="Ppantetheine_attach_site"/>
</dbReference>
<sequence length="87" mass="9351">MREFTLDDLKRILRASGGESDVTSLEGDIADIAFGDLGYDSLAVLELAGRVEDEYAVVVPDAAVQELPTPAAVVDFVNARLREAVSR</sequence>